<keyword evidence="3" id="KW-1185">Reference proteome</keyword>
<dbReference type="HOGENOM" id="CLU_2864454_0_0_6"/>
<dbReference type="AlphaFoldDB" id="A0A024HPL9"/>
<dbReference type="EMBL" id="HG322950">
    <property type="protein sequence ID" value="CDF86373.1"/>
    <property type="molecule type" value="Genomic_DNA"/>
</dbReference>
<reference evidence="2 3" key="1">
    <citation type="submission" date="2013-03" db="EMBL/GenBank/DDBJ databases">
        <authorList>
            <person name="Linke B."/>
        </authorList>
    </citation>
    <scope>NUCLEOTIDE SEQUENCE [LARGE SCALE GENOMIC DNA]</scope>
    <source>
        <strain evidence="2 3">B13</strain>
    </source>
</reference>
<keyword evidence="1" id="KW-0472">Membrane</keyword>
<sequence length="64" mass="6980">MELLWLPLMLLTSYWYFQSASAGTSLPLRLLVSAHGLVAALLLIGALLAGFSGWHRDAHVAVFL</sequence>
<accession>A0A024HPL9</accession>
<feature type="transmembrane region" description="Helical" evidence="1">
    <location>
        <begin position="32"/>
        <end position="54"/>
    </location>
</feature>
<evidence type="ECO:0000256" key="1">
    <source>
        <dbReference type="SAM" id="Phobius"/>
    </source>
</evidence>
<proteinExistence type="predicted"/>
<dbReference type="PATRIC" id="fig|1301098.3.peg.5029"/>
<evidence type="ECO:0000313" key="3">
    <source>
        <dbReference type="Proteomes" id="UP000025241"/>
    </source>
</evidence>
<organism evidence="2 3">
    <name type="scientific">Pseudomonas knackmussii (strain DSM 6978 / CCUG 54928 / LMG 23759 / B13)</name>
    <dbReference type="NCBI Taxonomy" id="1301098"/>
    <lineage>
        <taxon>Bacteria</taxon>
        <taxon>Pseudomonadati</taxon>
        <taxon>Pseudomonadota</taxon>
        <taxon>Gammaproteobacteria</taxon>
        <taxon>Pseudomonadales</taxon>
        <taxon>Pseudomonadaceae</taxon>
        <taxon>Pseudomonas</taxon>
    </lineage>
</organism>
<dbReference type="KEGG" id="pkc:PKB_5060"/>
<keyword evidence="1" id="KW-1133">Transmembrane helix</keyword>
<keyword evidence="1" id="KW-0812">Transmembrane</keyword>
<dbReference type="Proteomes" id="UP000025241">
    <property type="component" value="Chromosome I"/>
</dbReference>
<reference evidence="2 3" key="2">
    <citation type="submission" date="2014-05" db="EMBL/GenBank/DDBJ databases">
        <title>Genome sequence of the 3-chlorobenzoate degrading bacterium Pseudomonas knackmussii B13 shows multiple evidence for horizontal gene transfer.</title>
        <authorList>
            <person name="Miyazaki R."/>
            <person name="Bertelli C."/>
            <person name="Falquet L."/>
            <person name="Robinson-Rechavi M."/>
            <person name="Gharib W."/>
            <person name="Roy S."/>
            <person name="Van der Meer J.R."/>
        </authorList>
    </citation>
    <scope>NUCLEOTIDE SEQUENCE [LARGE SCALE GENOMIC DNA]</scope>
    <source>
        <strain evidence="2 3">B13</strain>
    </source>
</reference>
<name>A0A024HPL9_PSEKB</name>
<dbReference type="RefSeq" id="WP_043255448.1">
    <property type="nucleotide sequence ID" value="NZ_HG322950.1"/>
</dbReference>
<evidence type="ECO:0000313" key="2">
    <source>
        <dbReference type="EMBL" id="CDF86373.1"/>
    </source>
</evidence>
<gene>
    <name evidence="2" type="ORF">PKB_5060</name>
</gene>
<protein>
    <submittedName>
        <fullName evidence="2">Hypothetical membrane protein</fullName>
    </submittedName>
</protein>